<evidence type="ECO:0000259" key="6">
    <source>
        <dbReference type="Pfam" id="PF07980"/>
    </source>
</evidence>
<dbReference type="Pfam" id="PF07980">
    <property type="entry name" value="SusD_RagB"/>
    <property type="match status" value="1"/>
</dbReference>
<dbReference type="PROSITE" id="PS51257">
    <property type="entry name" value="PROKAR_LIPOPROTEIN"/>
    <property type="match status" value="1"/>
</dbReference>
<dbReference type="Pfam" id="PF14322">
    <property type="entry name" value="SusD-like_3"/>
    <property type="match status" value="1"/>
</dbReference>
<evidence type="ECO:0000256" key="3">
    <source>
        <dbReference type="ARBA" id="ARBA00022729"/>
    </source>
</evidence>
<dbReference type="RefSeq" id="WP_096353575.1">
    <property type="nucleotide sequence ID" value="NZ_AP017313.1"/>
</dbReference>
<comment type="similarity">
    <text evidence="2">Belongs to the SusD family.</text>
</comment>
<proteinExistence type="inferred from homology"/>
<evidence type="ECO:0000256" key="2">
    <source>
        <dbReference type="ARBA" id="ARBA00006275"/>
    </source>
</evidence>
<dbReference type="InterPro" id="IPR012944">
    <property type="entry name" value="SusD_RagB_dom"/>
</dbReference>
<organism evidence="8 9">
    <name type="scientific">Mucilaginibacter gotjawali</name>
    <dbReference type="NCBI Taxonomy" id="1550579"/>
    <lineage>
        <taxon>Bacteria</taxon>
        <taxon>Pseudomonadati</taxon>
        <taxon>Bacteroidota</taxon>
        <taxon>Sphingobacteriia</taxon>
        <taxon>Sphingobacteriales</taxon>
        <taxon>Sphingobacteriaceae</taxon>
        <taxon>Mucilaginibacter</taxon>
    </lineage>
</organism>
<keyword evidence="9" id="KW-1185">Reference proteome</keyword>
<keyword evidence="4" id="KW-0472">Membrane</keyword>
<feature type="domain" description="SusD-like N-terminal" evidence="7">
    <location>
        <begin position="83"/>
        <end position="237"/>
    </location>
</feature>
<dbReference type="InterPro" id="IPR011990">
    <property type="entry name" value="TPR-like_helical_dom_sf"/>
</dbReference>
<dbReference type="AlphaFoldDB" id="A0A110B082"/>
<evidence type="ECO:0000256" key="1">
    <source>
        <dbReference type="ARBA" id="ARBA00004442"/>
    </source>
</evidence>
<evidence type="ECO:0000313" key="8">
    <source>
        <dbReference type="EMBL" id="BAU55315.1"/>
    </source>
</evidence>
<keyword evidence="3" id="KW-0732">Signal</keyword>
<dbReference type="EMBL" id="AP017313">
    <property type="protein sequence ID" value="BAU55315.1"/>
    <property type="molecule type" value="Genomic_DNA"/>
</dbReference>
<dbReference type="OrthoDB" id="5694214at2"/>
<sequence>MKTTKYIFGCFLLLSMALSACKKDFLTLNPTDKLSGTSILTDTSLFEDYVINRYLGVTLQSKEGDGSPPGFGRGFEYALWSSVTDESIYTNNDGSWVLQQGQLAADNTGIAGTIWARSYRSIRECNYALSIINGLPLSAGHKNRLIGELEFIRAFRYHDLIRNYGGVVLMGDKVTELNSNLQDPSLFNRATLAASIAYATAQLDDAASKLPLDNSSTWALGRATKGAALAVKSRLLLYAASPLYNVGSWADAAAAAKAVMDLGKYSLDQGGYSKLFLSPNSNEIIFERLYYPNTAPHTRLEIANGPNGYDGWGGNTPLQNLVDDYEMDNGKPITDATSGYDAQNPYVNRDPRFYATILYNKAPYRNSTVDVYLPGGKDSNQGPSNWNTSLTGYYLRKFMNDAYPIDNPWSVAGAQPWIYFRYAEILLNYAEAQNEAAGPDASVYQAINSVRQRTSVNMPPLVGLSQSDMRNAIRYERRVELAFEEHRFYDVRRWKIASQTENVPAYGTSVTVNSGSETGYLYAQKVALASRSFNDREYWLPIPLSEIQASNGQLKQNPGY</sequence>
<evidence type="ECO:0000256" key="5">
    <source>
        <dbReference type="ARBA" id="ARBA00023237"/>
    </source>
</evidence>
<dbReference type="InterPro" id="IPR033985">
    <property type="entry name" value="SusD-like_N"/>
</dbReference>
<evidence type="ECO:0000256" key="4">
    <source>
        <dbReference type="ARBA" id="ARBA00023136"/>
    </source>
</evidence>
<keyword evidence="5" id="KW-0998">Cell outer membrane</keyword>
<accession>A0A110B082</accession>
<evidence type="ECO:0000313" key="9">
    <source>
        <dbReference type="Proteomes" id="UP000218263"/>
    </source>
</evidence>
<evidence type="ECO:0000259" key="7">
    <source>
        <dbReference type="Pfam" id="PF14322"/>
    </source>
</evidence>
<name>A0A110B082_9SPHI</name>
<comment type="subcellular location">
    <subcellularLocation>
        <location evidence="1">Cell outer membrane</location>
    </subcellularLocation>
</comment>
<feature type="domain" description="RagB/SusD" evidence="6">
    <location>
        <begin position="303"/>
        <end position="560"/>
    </location>
</feature>
<dbReference type="Proteomes" id="UP000218263">
    <property type="component" value="Chromosome"/>
</dbReference>
<dbReference type="KEGG" id="mgot:MgSA37_03496"/>
<dbReference type="SUPFAM" id="SSF48452">
    <property type="entry name" value="TPR-like"/>
    <property type="match status" value="1"/>
</dbReference>
<reference evidence="8 9" key="1">
    <citation type="submission" date="2015-12" db="EMBL/GenBank/DDBJ databases">
        <title>Genome sequence of Mucilaginibacter gotjawali.</title>
        <authorList>
            <person name="Lee J.S."/>
            <person name="Lee K.C."/>
            <person name="Kim K.K."/>
            <person name="Lee B.W."/>
        </authorList>
    </citation>
    <scope>NUCLEOTIDE SEQUENCE [LARGE SCALE GENOMIC DNA]</scope>
    <source>
        <strain evidence="8 9">SA3-7</strain>
    </source>
</reference>
<dbReference type="GO" id="GO:0009279">
    <property type="term" value="C:cell outer membrane"/>
    <property type="evidence" value="ECO:0007669"/>
    <property type="project" value="UniProtKB-SubCell"/>
</dbReference>
<protein>
    <submittedName>
        <fullName evidence="8">SusD family protein</fullName>
    </submittedName>
</protein>
<gene>
    <name evidence="8" type="ORF">MgSA37_03496</name>
</gene>
<dbReference type="Gene3D" id="1.25.40.390">
    <property type="match status" value="1"/>
</dbReference>